<keyword evidence="1" id="KW-0472">Membrane</keyword>
<accession>A0A9Q0GD82</accession>
<dbReference type="Proteomes" id="UP001141552">
    <property type="component" value="Unassembled WGS sequence"/>
</dbReference>
<name>A0A9Q0GD82_9ROSI</name>
<proteinExistence type="predicted"/>
<gene>
    <name evidence="2" type="ORF">Tsubulata_046332</name>
</gene>
<evidence type="ECO:0000256" key="1">
    <source>
        <dbReference type="SAM" id="Phobius"/>
    </source>
</evidence>
<evidence type="ECO:0000313" key="3">
    <source>
        <dbReference type="Proteomes" id="UP001141552"/>
    </source>
</evidence>
<dbReference type="EMBL" id="JAKUCV010001007">
    <property type="protein sequence ID" value="KAJ4848074.1"/>
    <property type="molecule type" value="Genomic_DNA"/>
</dbReference>
<dbReference type="AlphaFoldDB" id="A0A9Q0GD82"/>
<reference evidence="2" key="2">
    <citation type="journal article" date="2023" name="Plants (Basel)">
        <title>Annotation of the Turnera subulata (Passifloraceae) Draft Genome Reveals the S-Locus Evolved after the Divergence of Turneroideae from Passifloroideae in a Stepwise Manner.</title>
        <authorList>
            <person name="Henning P.M."/>
            <person name="Roalson E.H."/>
            <person name="Mir W."/>
            <person name="McCubbin A.G."/>
            <person name="Shore J.S."/>
        </authorList>
    </citation>
    <scope>NUCLEOTIDE SEQUENCE</scope>
    <source>
        <strain evidence="2">F60SS</strain>
    </source>
</reference>
<keyword evidence="1" id="KW-1133">Transmembrane helix</keyword>
<keyword evidence="1" id="KW-0812">Transmembrane</keyword>
<feature type="transmembrane region" description="Helical" evidence="1">
    <location>
        <begin position="20"/>
        <end position="41"/>
    </location>
</feature>
<reference evidence="2" key="1">
    <citation type="submission" date="2022-02" db="EMBL/GenBank/DDBJ databases">
        <authorList>
            <person name="Henning P.M."/>
            <person name="McCubbin A.G."/>
            <person name="Shore J.S."/>
        </authorList>
    </citation>
    <scope>NUCLEOTIDE SEQUENCE</scope>
    <source>
        <strain evidence="2">F60SS</strain>
        <tissue evidence="2">Leaves</tissue>
    </source>
</reference>
<evidence type="ECO:0000313" key="2">
    <source>
        <dbReference type="EMBL" id="KAJ4848074.1"/>
    </source>
</evidence>
<comment type="caution">
    <text evidence="2">The sequence shown here is derived from an EMBL/GenBank/DDBJ whole genome shotgun (WGS) entry which is preliminary data.</text>
</comment>
<keyword evidence="3" id="KW-1185">Reference proteome</keyword>
<organism evidence="2 3">
    <name type="scientific">Turnera subulata</name>
    <dbReference type="NCBI Taxonomy" id="218843"/>
    <lineage>
        <taxon>Eukaryota</taxon>
        <taxon>Viridiplantae</taxon>
        <taxon>Streptophyta</taxon>
        <taxon>Embryophyta</taxon>
        <taxon>Tracheophyta</taxon>
        <taxon>Spermatophyta</taxon>
        <taxon>Magnoliopsida</taxon>
        <taxon>eudicotyledons</taxon>
        <taxon>Gunneridae</taxon>
        <taxon>Pentapetalae</taxon>
        <taxon>rosids</taxon>
        <taxon>fabids</taxon>
        <taxon>Malpighiales</taxon>
        <taxon>Passifloraceae</taxon>
        <taxon>Turnera</taxon>
    </lineage>
</organism>
<sequence length="60" mass="7200">MNGIIHPCFHPDHDDTNVSLLQYSSLFLSFPCFALFFFFFWRAKTFFLSCFKYVFVACVW</sequence>
<protein>
    <submittedName>
        <fullName evidence="2">Uncharacterized protein</fullName>
    </submittedName>
</protein>